<dbReference type="EMBL" id="BMWX01000003">
    <property type="protein sequence ID" value="GGZ28909.1"/>
    <property type="molecule type" value="Genomic_DNA"/>
</dbReference>
<keyword evidence="2" id="KW-0805">Transcription regulation</keyword>
<evidence type="ECO:0000259" key="5">
    <source>
        <dbReference type="Pfam" id="PF04542"/>
    </source>
</evidence>
<dbReference type="Gene3D" id="1.10.10.10">
    <property type="entry name" value="Winged helix-like DNA-binding domain superfamily/Winged helix DNA-binding domain"/>
    <property type="match status" value="1"/>
</dbReference>
<accession>A0A918PZY8</accession>
<dbReference type="SUPFAM" id="SSF88659">
    <property type="entry name" value="Sigma3 and sigma4 domains of RNA polymerase sigma factors"/>
    <property type="match status" value="1"/>
</dbReference>
<dbReference type="SUPFAM" id="SSF88946">
    <property type="entry name" value="Sigma2 domain of RNA polymerase sigma factors"/>
    <property type="match status" value="1"/>
</dbReference>
<dbReference type="AlphaFoldDB" id="A0A918PZY8"/>
<comment type="similarity">
    <text evidence="1">Belongs to the sigma-70 factor family. ECF subfamily.</text>
</comment>
<dbReference type="NCBIfam" id="TIGR02937">
    <property type="entry name" value="sigma70-ECF"/>
    <property type="match status" value="1"/>
</dbReference>
<keyword evidence="4" id="KW-0804">Transcription</keyword>
<evidence type="ECO:0000256" key="4">
    <source>
        <dbReference type="ARBA" id="ARBA00023163"/>
    </source>
</evidence>
<dbReference type="InterPro" id="IPR013249">
    <property type="entry name" value="RNA_pol_sigma70_r4_t2"/>
</dbReference>
<dbReference type="InterPro" id="IPR013325">
    <property type="entry name" value="RNA_pol_sigma_r2"/>
</dbReference>
<protein>
    <submittedName>
        <fullName evidence="7">RNA polymerase sigma-70 factor</fullName>
    </submittedName>
</protein>
<dbReference type="NCBIfam" id="TIGR02985">
    <property type="entry name" value="Sig70_bacteroi1"/>
    <property type="match status" value="1"/>
</dbReference>
<dbReference type="InterPro" id="IPR014284">
    <property type="entry name" value="RNA_pol_sigma-70_dom"/>
</dbReference>
<keyword evidence="3" id="KW-0731">Sigma factor</keyword>
<feature type="domain" description="RNA polymerase sigma factor 70 region 4 type 2" evidence="6">
    <location>
        <begin position="120"/>
        <end position="172"/>
    </location>
</feature>
<dbReference type="GO" id="GO:0016987">
    <property type="term" value="F:sigma factor activity"/>
    <property type="evidence" value="ECO:0007669"/>
    <property type="project" value="UniProtKB-KW"/>
</dbReference>
<dbReference type="Pfam" id="PF04542">
    <property type="entry name" value="Sigma70_r2"/>
    <property type="match status" value="1"/>
</dbReference>
<gene>
    <name evidence="7" type="ORF">GCM10007049_22470</name>
</gene>
<dbReference type="Proteomes" id="UP000619457">
    <property type="component" value="Unassembled WGS sequence"/>
</dbReference>
<evidence type="ECO:0000256" key="3">
    <source>
        <dbReference type="ARBA" id="ARBA00023082"/>
    </source>
</evidence>
<reference evidence="7" key="2">
    <citation type="submission" date="2020-09" db="EMBL/GenBank/DDBJ databases">
        <authorList>
            <person name="Sun Q."/>
            <person name="Kim S."/>
        </authorList>
    </citation>
    <scope>NUCLEOTIDE SEQUENCE</scope>
    <source>
        <strain evidence="7">KCTC 12368</strain>
    </source>
</reference>
<sequence>MREDLLFKISNNDIKAFQILYDRYFERLFVFAKAFLKSSELAEEAISDVFVKVWEARIRLTEVENVDAYLYKSVKNHCLTILSQKARKPKMVSIDSIKIFPGTGLEYYPETNILVKELHEKLDSAVASLPVRCRLAFRLVREEGLCYKEAATILCISPKAIEKQMVRAHKHLRLALRKYLNLDLPRKFKRRA</sequence>
<comment type="caution">
    <text evidence="7">The sequence shown here is derived from an EMBL/GenBank/DDBJ whole genome shotgun (WGS) entry which is preliminary data.</text>
</comment>
<name>A0A918PZY8_9BACT</name>
<dbReference type="InterPro" id="IPR013324">
    <property type="entry name" value="RNA_pol_sigma_r3/r4-like"/>
</dbReference>
<dbReference type="InterPro" id="IPR014327">
    <property type="entry name" value="RNA_pol_sigma70_bacteroid"/>
</dbReference>
<dbReference type="Gene3D" id="1.10.1740.10">
    <property type="match status" value="1"/>
</dbReference>
<dbReference type="GO" id="GO:0003677">
    <property type="term" value="F:DNA binding"/>
    <property type="evidence" value="ECO:0007669"/>
    <property type="project" value="InterPro"/>
</dbReference>
<evidence type="ECO:0000256" key="1">
    <source>
        <dbReference type="ARBA" id="ARBA00010641"/>
    </source>
</evidence>
<organism evidence="7 8">
    <name type="scientific">Echinicola pacifica</name>
    <dbReference type="NCBI Taxonomy" id="346377"/>
    <lineage>
        <taxon>Bacteria</taxon>
        <taxon>Pseudomonadati</taxon>
        <taxon>Bacteroidota</taxon>
        <taxon>Cytophagia</taxon>
        <taxon>Cytophagales</taxon>
        <taxon>Cyclobacteriaceae</taxon>
        <taxon>Echinicola</taxon>
    </lineage>
</organism>
<reference evidence="7" key="1">
    <citation type="journal article" date="2014" name="Int. J. Syst. Evol. Microbiol.">
        <title>Complete genome sequence of Corynebacterium casei LMG S-19264T (=DSM 44701T), isolated from a smear-ripened cheese.</title>
        <authorList>
            <consortium name="US DOE Joint Genome Institute (JGI-PGF)"/>
            <person name="Walter F."/>
            <person name="Albersmeier A."/>
            <person name="Kalinowski J."/>
            <person name="Ruckert C."/>
        </authorList>
    </citation>
    <scope>NUCLEOTIDE SEQUENCE</scope>
    <source>
        <strain evidence="7">KCTC 12368</strain>
    </source>
</reference>
<evidence type="ECO:0000313" key="7">
    <source>
        <dbReference type="EMBL" id="GGZ28909.1"/>
    </source>
</evidence>
<dbReference type="InterPro" id="IPR007627">
    <property type="entry name" value="RNA_pol_sigma70_r2"/>
</dbReference>
<dbReference type="InterPro" id="IPR036388">
    <property type="entry name" value="WH-like_DNA-bd_sf"/>
</dbReference>
<dbReference type="RefSeq" id="WP_018472835.1">
    <property type="nucleotide sequence ID" value="NZ_BMWX01000003.1"/>
</dbReference>
<dbReference type="InterPro" id="IPR039425">
    <property type="entry name" value="RNA_pol_sigma-70-like"/>
</dbReference>
<dbReference type="GO" id="GO:0006352">
    <property type="term" value="P:DNA-templated transcription initiation"/>
    <property type="evidence" value="ECO:0007669"/>
    <property type="project" value="InterPro"/>
</dbReference>
<dbReference type="PANTHER" id="PTHR43133:SF46">
    <property type="entry name" value="RNA POLYMERASE SIGMA-70 FACTOR ECF SUBFAMILY"/>
    <property type="match status" value="1"/>
</dbReference>
<dbReference type="PANTHER" id="PTHR43133">
    <property type="entry name" value="RNA POLYMERASE ECF-TYPE SIGMA FACTO"/>
    <property type="match status" value="1"/>
</dbReference>
<proteinExistence type="inferred from homology"/>
<evidence type="ECO:0000256" key="2">
    <source>
        <dbReference type="ARBA" id="ARBA00023015"/>
    </source>
</evidence>
<evidence type="ECO:0000313" key="8">
    <source>
        <dbReference type="Proteomes" id="UP000619457"/>
    </source>
</evidence>
<evidence type="ECO:0000259" key="6">
    <source>
        <dbReference type="Pfam" id="PF08281"/>
    </source>
</evidence>
<keyword evidence="8" id="KW-1185">Reference proteome</keyword>
<dbReference type="Pfam" id="PF08281">
    <property type="entry name" value="Sigma70_r4_2"/>
    <property type="match status" value="1"/>
</dbReference>
<feature type="domain" description="RNA polymerase sigma-70 region 2" evidence="5">
    <location>
        <begin position="20"/>
        <end position="87"/>
    </location>
</feature>